<accession>A0A2I7N382</accession>
<feature type="compositionally biased region" description="Low complexity" evidence="3">
    <location>
        <begin position="1"/>
        <end position="20"/>
    </location>
</feature>
<feature type="compositionally biased region" description="Basic and acidic residues" evidence="3">
    <location>
        <begin position="45"/>
        <end position="54"/>
    </location>
</feature>
<evidence type="ECO:0000256" key="4">
    <source>
        <dbReference type="SAM" id="Phobius"/>
    </source>
</evidence>
<dbReference type="PANTHER" id="PTHR35603">
    <property type="match status" value="1"/>
</dbReference>
<dbReference type="RefSeq" id="WP_102950214.1">
    <property type="nucleotide sequence ID" value="NZ_CP024847.1"/>
</dbReference>
<evidence type="ECO:0000256" key="2">
    <source>
        <dbReference type="ARBA" id="ARBA00023136"/>
    </source>
</evidence>
<sequence>MADNNNRNYNNRNRNNNQQQRRQRVYEEDRRGNNYQDDYDDDYRDDQRQMERSPRNRQQRGNPNQQSRQRRYDDDYDDYQPQYRQSSSKKPLLIGLGALGAVAVAAGLFSFLSGSSTAQIVSVSPNYVSTQQPYQDCHRVGTTRYVRNQKNGTEGALIGGATGAVAGGIIGNQVKQGGGGTAVGAVVGGATGALVGREVQRSNQPDYVAQKGSTTQCATRYKTVQTQAGYNVQYLYKGNMASIVTQSAPAIGVKLPYSQLQAMAMPASPPPASN</sequence>
<dbReference type="PANTHER" id="PTHR35603:SF2">
    <property type="entry name" value="OUTER MEMBRANE LIPOPROTEIN"/>
    <property type="match status" value="1"/>
</dbReference>
<dbReference type="InterPro" id="IPR008816">
    <property type="entry name" value="Gly_zipper_2TM_dom"/>
</dbReference>
<dbReference type="KEGG" id="nba:CUN60_00880"/>
<dbReference type="GO" id="GO:0019867">
    <property type="term" value="C:outer membrane"/>
    <property type="evidence" value="ECO:0007669"/>
    <property type="project" value="InterPro"/>
</dbReference>
<comment type="subcellular location">
    <subcellularLocation>
        <location evidence="1">Membrane</location>
    </subcellularLocation>
</comment>
<protein>
    <recommendedName>
        <fullName evidence="5">Glycine zipper 2TM domain-containing protein</fullName>
    </recommendedName>
</protein>
<keyword evidence="2 4" id="KW-0472">Membrane</keyword>
<evidence type="ECO:0000256" key="1">
    <source>
        <dbReference type="ARBA" id="ARBA00004370"/>
    </source>
</evidence>
<organism evidence="6 7">
    <name type="scientific">Aquella oligotrophica</name>
    <dbReference type="NCBI Taxonomy" id="2067065"/>
    <lineage>
        <taxon>Bacteria</taxon>
        <taxon>Pseudomonadati</taxon>
        <taxon>Pseudomonadota</taxon>
        <taxon>Betaproteobacteria</taxon>
        <taxon>Neisseriales</taxon>
        <taxon>Neisseriaceae</taxon>
        <taxon>Aquella</taxon>
    </lineage>
</organism>
<feature type="region of interest" description="Disordered" evidence="3">
    <location>
        <begin position="1"/>
        <end position="86"/>
    </location>
</feature>
<keyword evidence="7" id="KW-1185">Reference proteome</keyword>
<proteinExistence type="predicted"/>
<evidence type="ECO:0000256" key="3">
    <source>
        <dbReference type="SAM" id="MobiDB-lite"/>
    </source>
</evidence>
<dbReference type="Proteomes" id="UP000236655">
    <property type="component" value="Chromosome"/>
</dbReference>
<feature type="domain" description="Glycine zipper 2TM" evidence="5">
    <location>
        <begin position="158"/>
        <end position="200"/>
    </location>
</feature>
<dbReference type="EMBL" id="CP024847">
    <property type="protein sequence ID" value="AUR50914.1"/>
    <property type="molecule type" value="Genomic_DNA"/>
</dbReference>
<dbReference type="Pfam" id="PF05433">
    <property type="entry name" value="Rick_17kDa_Anti"/>
    <property type="match status" value="1"/>
</dbReference>
<dbReference type="AlphaFoldDB" id="A0A2I7N382"/>
<gene>
    <name evidence="6" type="ORF">CUN60_00880</name>
</gene>
<name>A0A2I7N382_9NEIS</name>
<reference evidence="7" key="1">
    <citation type="submission" date="2017-11" db="EMBL/GenBank/DDBJ databases">
        <authorList>
            <person name="Chan K.G."/>
            <person name="Lee L.S."/>
        </authorList>
    </citation>
    <scope>NUCLEOTIDE SEQUENCE [LARGE SCALE GENOMIC DNA]</scope>
    <source>
        <strain evidence="7">DSM 100970</strain>
    </source>
</reference>
<keyword evidence="4" id="KW-0812">Transmembrane</keyword>
<feature type="transmembrane region" description="Helical" evidence="4">
    <location>
        <begin position="92"/>
        <end position="112"/>
    </location>
</feature>
<keyword evidence="4" id="KW-1133">Transmembrane helix</keyword>
<evidence type="ECO:0000313" key="6">
    <source>
        <dbReference type="EMBL" id="AUR50914.1"/>
    </source>
</evidence>
<evidence type="ECO:0000259" key="5">
    <source>
        <dbReference type="Pfam" id="PF05433"/>
    </source>
</evidence>
<dbReference type="InterPro" id="IPR051407">
    <property type="entry name" value="Bact_OM_lipoprot/Surf_antigen"/>
</dbReference>
<evidence type="ECO:0000313" key="7">
    <source>
        <dbReference type="Proteomes" id="UP000236655"/>
    </source>
</evidence>